<dbReference type="Proteomes" id="UP000561011">
    <property type="component" value="Unassembled WGS sequence"/>
</dbReference>
<dbReference type="NCBIfam" id="NF001684">
    <property type="entry name" value="PRK00443.1-4"/>
    <property type="match status" value="1"/>
</dbReference>
<dbReference type="GO" id="GO:0005975">
    <property type="term" value="P:carbohydrate metabolic process"/>
    <property type="evidence" value="ECO:0007669"/>
    <property type="project" value="InterPro"/>
</dbReference>
<feature type="domain" description="Glucosamine/galactosamine-6-phosphate isomerase" evidence="5">
    <location>
        <begin position="9"/>
        <end position="224"/>
    </location>
</feature>
<dbReference type="GO" id="GO:0042802">
    <property type="term" value="F:identical protein binding"/>
    <property type="evidence" value="ECO:0007669"/>
    <property type="project" value="TreeGrafter"/>
</dbReference>
<dbReference type="GO" id="GO:0004342">
    <property type="term" value="F:glucosamine-6-phosphate deaminase activity"/>
    <property type="evidence" value="ECO:0007669"/>
    <property type="project" value="UniProtKB-UniRule"/>
</dbReference>
<dbReference type="Gene3D" id="3.40.50.1360">
    <property type="match status" value="1"/>
</dbReference>
<dbReference type="CDD" id="cd01399">
    <property type="entry name" value="GlcN6P_deaminase"/>
    <property type="match status" value="1"/>
</dbReference>
<evidence type="ECO:0000256" key="2">
    <source>
        <dbReference type="ARBA" id="ARBA00022801"/>
    </source>
</evidence>
<dbReference type="InterPro" id="IPR004547">
    <property type="entry name" value="Glucosamine6P_isomerase"/>
</dbReference>
<dbReference type="InterPro" id="IPR018321">
    <property type="entry name" value="Glucosamine6P_isomerase_CS"/>
</dbReference>
<reference evidence="6 7" key="1">
    <citation type="submission" date="2020-07" db="EMBL/GenBank/DDBJ databases">
        <title>MOT database genomes.</title>
        <authorList>
            <person name="Joseph S."/>
            <person name="Aduse-Opoku J."/>
            <person name="Hashim A."/>
            <person name="Wade W."/>
            <person name="Curtis M."/>
        </authorList>
    </citation>
    <scope>NUCLEOTIDE SEQUENCE [LARGE SCALE GENOMIC DNA]</scope>
    <source>
        <strain evidence="6 7">DSM 100099</strain>
    </source>
</reference>
<feature type="active site" description="For ring-opening step" evidence="4">
    <location>
        <position position="136"/>
    </location>
</feature>
<evidence type="ECO:0000256" key="3">
    <source>
        <dbReference type="ARBA" id="ARBA00023277"/>
    </source>
</evidence>
<comment type="function">
    <text evidence="4">Catalyzes the reversible isomerization-deamination of glucosamine 6-phosphate (GlcN6P) to form fructose 6-phosphate (Fru6P) and ammonium ion.</text>
</comment>
<dbReference type="PROSITE" id="PS01161">
    <property type="entry name" value="GLC_GALNAC_ISOMERASE"/>
    <property type="match status" value="1"/>
</dbReference>
<feature type="site" description="Part of the allosteric site" evidence="4">
    <location>
        <position position="156"/>
    </location>
</feature>
<comment type="caution">
    <text evidence="6">The sequence shown here is derived from an EMBL/GenBank/DDBJ whole genome shotgun (WGS) entry which is preliminary data.</text>
</comment>
<dbReference type="EC" id="3.5.99.6" evidence="4"/>
<comment type="pathway">
    <text evidence="4">Amino-sugar metabolism; N-acetylneuraminate degradation; D-fructose 6-phosphate from N-acetylneuraminate: step 5/5.</text>
</comment>
<dbReference type="SUPFAM" id="SSF100950">
    <property type="entry name" value="NagB/RpiA/CoA transferase-like"/>
    <property type="match status" value="1"/>
</dbReference>
<comment type="catalytic activity">
    <reaction evidence="1 4">
        <text>alpha-D-glucosamine 6-phosphate + H2O = beta-D-fructose 6-phosphate + NH4(+)</text>
        <dbReference type="Rhea" id="RHEA:12172"/>
        <dbReference type="ChEBI" id="CHEBI:15377"/>
        <dbReference type="ChEBI" id="CHEBI:28938"/>
        <dbReference type="ChEBI" id="CHEBI:57634"/>
        <dbReference type="ChEBI" id="CHEBI:75989"/>
        <dbReference type="EC" id="3.5.99.6"/>
    </reaction>
</comment>
<keyword evidence="4" id="KW-0021">Allosteric enzyme</keyword>
<dbReference type="FunFam" id="3.40.50.1360:FF:000003">
    <property type="entry name" value="Glucosamine-6-phosphate deaminase"/>
    <property type="match status" value="1"/>
</dbReference>
<feature type="active site" description="Proton acceptor; for enolization step" evidence="4">
    <location>
        <position position="67"/>
    </location>
</feature>
<comment type="caution">
    <text evidence="4">Lacks conserved residue(s) required for the propagation of feature annotation.</text>
</comment>
<dbReference type="NCBIfam" id="TIGR00502">
    <property type="entry name" value="nagB"/>
    <property type="match status" value="1"/>
</dbReference>
<proteinExistence type="inferred from homology"/>
<comment type="activity regulation">
    <text evidence="4">Allosterically activated by N-acetylglucosamine 6-phosphate (GlcNAc6P).</text>
</comment>
<name>A0A853EN28_9MICO</name>
<feature type="active site" description="For ring-opening step" evidence="4">
    <location>
        <position position="143"/>
    </location>
</feature>
<keyword evidence="7" id="KW-1185">Reference proteome</keyword>
<keyword evidence="3 4" id="KW-0119">Carbohydrate metabolism</keyword>
<feature type="site" description="Part of the allosteric site" evidence="4">
    <location>
        <position position="155"/>
    </location>
</feature>
<evidence type="ECO:0000313" key="6">
    <source>
        <dbReference type="EMBL" id="NYS92019.1"/>
    </source>
</evidence>
<dbReference type="GO" id="GO:0006046">
    <property type="term" value="P:N-acetylglucosamine catabolic process"/>
    <property type="evidence" value="ECO:0007669"/>
    <property type="project" value="UniProtKB-UniRule"/>
</dbReference>
<evidence type="ECO:0000256" key="1">
    <source>
        <dbReference type="ARBA" id="ARBA00000644"/>
    </source>
</evidence>
<evidence type="ECO:0000313" key="7">
    <source>
        <dbReference type="Proteomes" id="UP000561011"/>
    </source>
</evidence>
<gene>
    <name evidence="4 6" type="primary">nagB</name>
    <name evidence="6" type="ORF">HZZ10_00495</name>
</gene>
<comment type="similarity">
    <text evidence="4">Belongs to the glucosamine/galactosamine-6-phosphate isomerase family. NagB subfamily.</text>
</comment>
<dbReference type="RefSeq" id="WP_179912015.1">
    <property type="nucleotide sequence ID" value="NZ_JACBYE010000001.1"/>
</dbReference>
<dbReference type="UniPathway" id="UPA00629">
    <property type="reaction ID" value="UER00684"/>
</dbReference>
<dbReference type="Pfam" id="PF01182">
    <property type="entry name" value="Glucosamine_iso"/>
    <property type="match status" value="1"/>
</dbReference>
<dbReference type="AlphaFoldDB" id="A0A853EN28"/>
<feature type="site" description="Part of the allosteric site" evidence="4">
    <location>
        <position position="146"/>
    </location>
</feature>
<evidence type="ECO:0000256" key="4">
    <source>
        <dbReference type="HAMAP-Rule" id="MF_01241"/>
    </source>
</evidence>
<feature type="site" description="Part of the allosteric site" evidence="4">
    <location>
        <position position="153"/>
    </location>
</feature>
<protein>
    <recommendedName>
        <fullName evidence="4">Glucosamine-6-phosphate deaminase</fullName>
        <ecNumber evidence="4">3.5.99.6</ecNumber>
    </recommendedName>
    <alternativeName>
        <fullName evidence="4">GlcN6P deaminase</fullName>
        <shortName evidence="4">GNPDA</shortName>
    </alternativeName>
    <alternativeName>
        <fullName evidence="4">Glucosamine-6-phosphate isomerase</fullName>
    </alternativeName>
</protein>
<keyword evidence="2 4" id="KW-0378">Hydrolase</keyword>
<accession>A0A853EN28</accession>
<dbReference type="PANTHER" id="PTHR11280">
    <property type="entry name" value="GLUCOSAMINE-6-PHOSPHATE ISOMERASE"/>
    <property type="match status" value="1"/>
</dbReference>
<dbReference type="HAMAP" id="MF_01241">
    <property type="entry name" value="GlcN6P_deamin"/>
    <property type="match status" value="1"/>
</dbReference>
<dbReference type="InterPro" id="IPR006148">
    <property type="entry name" value="Glc/Gal-6P_isomerase"/>
</dbReference>
<dbReference type="InterPro" id="IPR037171">
    <property type="entry name" value="NagB/RpiA_transferase-like"/>
</dbReference>
<dbReference type="GO" id="GO:0006043">
    <property type="term" value="P:glucosamine catabolic process"/>
    <property type="evidence" value="ECO:0007669"/>
    <property type="project" value="TreeGrafter"/>
</dbReference>
<dbReference type="GO" id="GO:0005737">
    <property type="term" value="C:cytoplasm"/>
    <property type="evidence" value="ECO:0007669"/>
    <property type="project" value="TreeGrafter"/>
</dbReference>
<evidence type="ECO:0000259" key="5">
    <source>
        <dbReference type="Pfam" id="PF01182"/>
    </source>
</evidence>
<dbReference type="EMBL" id="JACBYE010000001">
    <property type="protein sequence ID" value="NYS92019.1"/>
    <property type="molecule type" value="Genomic_DNA"/>
</dbReference>
<organism evidence="6 7">
    <name type="scientific">Sanguibacter inulinus</name>
    <dbReference type="NCBI Taxonomy" id="60922"/>
    <lineage>
        <taxon>Bacteria</taxon>
        <taxon>Bacillati</taxon>
        <taxon>Actinomycetota</taxon>
        <taxon>Actinomycetes</taxon>
        <taxon>Micrococcales</taxon>
        <taxon>Sanguibacteraceae</taxon>
        <taxon>Sanguibacter</taxon>
    </lineage>
</organism>
<feature type="active site" description="Proton acceptor; for ring-opening step" evidence="4">
    <location>
        <position position="138"/>
    </location>
</feature>
<dbReference type="GO" id="GO:0019262">
    <property type="term" value="P:N-acetylneuraminate catabolic process"/>
    <property type="evidence" value="ECO:0007669"/>
    <property type="project" value="UniProtKB-UniRule"/>
</dbReference>
<dbReference type="PANTHER" id="PTHR11280:SF5">
    <property type="entry name" value="GLUCOSAMINE-6-PHOSPHATE ISOMERASE"/>
    <property type="match status" value="1"/>
</dbReference>
<sequence>MEIVILKSADEIATVVGDAIEDLLRTHEAPVLGLATGSSPLPVYRELVRRHTEEGLSLAHARAFLLDEYVGLPHGHPESYREVIRRELTGLVDIDESRVQGPDGGSDDIASAGPRYDEAIRAAGGVDLQLLGIGSDGHIAFNEPGSSLASRTRLKTLTEQTRQDNARFFDHVDDVPYHVLTQGLGTIMEARHLVLVATGAGKAEAVAAMVEGPVSQLCPGSVTQMHPHVTVLLDEDAAAGLRLTDYYRHAYAHKPAWQGL</sequence>